<dbReference type="EMBL" id="CDMY01000463">
    <property type="protein sequence ID" value="CEM15020.1"/>
    <property type="molecule type" value="Genomic_DNA"/>
</dbReference>
<name>A0A0G4FM36_VITBC</name>
<evidence type="ECO:0000256" key="1">
    <source>
        <dbReference type="SAM" id="MobiDB-lite"/>
    </source>
</evidence>
<feature type="compositionally biased region" description="Low complexity" evidence="1">
    <location>
        <begin position="129"/>
        <end position="149"/>
    </location>
</feature>
<dbReference type="InParanoid" id="A0A0G4FM36"/>
<evidence type="ECO:0000313" key="2">
    <source>
        <dbReference type="EMBL" id="CEM15020.1"/>
    </source>
</evidence>
<dbReference type="Proteomes" id="UP000041254">
    <property type="component" value="Unassembled WGS sequence"/>
</dbReference>
<accession>A0A0G4FM36</accession>
<evidence type="ECO:0000313" key="3">
    <source>
        <dbReference type="Proteomes" id="UP000041254"/>
    </source>
</evidence>
<dbReference type="AlphaFoldDB" id="A0A0G4FM36"/>
<reference evidence="2 3" key="1">
    <citation type="submission" date="2014-11" db="EMBL/GenBank/DDBJ databases">
        <authorList>
            <person name="Zhu J."/>
            <person name="Qi W."/>
            <person name="Song R."/>
        </authorList>
    </citation>
    <scope>NUCLEOTIDE SEQUENCE [LARGE SCALE GENOMIC DNA]</scope>
</reference>
<proteinExistence type="predicted"/>
<keyword evidence="3" id="KW-1185">Reference proteome</keyword>
<organism evidence="2 3">
    <name type="scientific">Vitrella brassicaformis (strain CCMP3155)</name>
    <dbReference type="NCBI Taxonomy" id="1169540"/>
    <lineage>
        <taxon>Eukaryota</taxon>
        <taxon>Sar</taxon>
        <taxon>Alveolata</taxon>
        <taxon>Colpodellida</taxon>
        <taxon>Vitrellaceae</taxon>
        <taxon>Vitrella</taxon>
    </lineage>
</organism>
<sequence length="157" mass="17294">MPGGEPSTELSVVEASEKDSLPDKLAVLVKVVYQVIGSRLGAVVVKLCDDTTLGGLLREVAGKIQPIYERKGSSVTGGELKYKDDDLEDKRLRTVREVFQDQIDAGEDIIVTVEAPLVQPIETVGQQQQQEQQQLRQPRQQLGGQRLQRNTNAMIPS</sequence>
<dbReference type="VEuPathDB" id="CryptoDB:Vbra_9337"/>
<gene>
    <name evidence="2" type="ORF">Vbra_9337</name>
</gene>
<protein>
    <submittedName>
        <fullName evidence="2">Uncharacterized protein</fullName>
    </submittedName>
</protein>
<feature type="region of interest" description="Disordered" evidence="1">
    <location>
        <begin position="129"/>
        <end position="157"/>
    </location>
</feature>